<comment type="caution">
    <text evidence="2">The sequence shown here is derived from an EMBL/GenBank/DDBJ whole genome shotgun (WGS) entry which is preliminary data.</text>
</comment>
<dbReference type="Proteomes" id="UP000886124">
    <property type="component" value="Unassembled WGS sequence"/>
</dbReference>
<organism evidence="2">
    <name type="scientific">Caldithrix abyssi</name>
    <dbReference type="NCBI Taxonomy" id="187145"/>
    <lineage>
        <taxon>Bacteria</taxon>
        <taxon>Pseudomonadati</taxon>
        <taxon>Calditrichota</taxon>
        <taxon>Calditrichia</taxon>
        <taxon>Calditrichales</taxon>
        <taxon>Calditrichaceae</taxon>
        <taxon>Caldithrix</taxon>
    </lineage>
</organism>
<evidence type="ECO:0000313" key="2">
    <source>
        <dbReference type="EMBL" id="HHJ53464.1"/>
    </source>
</evidence>
<dbReference type="AlphaFoldDB" id="A0A7V5PQL6"/>
<dbReference type="PANTHER" id="PTHR39209">
    <property type="match status" value="1"/>
</dbReference>
<dbReference type="EMBL" id="DROD01000618">
    <property type="protein sequence ID" value="HHJ53464.1"/>
    <property type="molecule type" value="Genomic_DNA"/>
</dbReference>
<accession>A0A7V5PQL6</accession>
<dbReference type="Pfam" id="PF03483">
    <property type="entry name" value="B3_4"/>
    <property type="match status" value="1"/>
</dbReference>
<dbReference type="SUPFAM" id="SSF56037">
    <property type="entry name" value="PheT/TilS domain"/>
    <property type="match status" value="1"/>
</dbReference>
<protein>
    <recommendedName>
        <fullName evidence="1">B3/B4 tRNA-binding domain-containing protein</fullName>
    </recommendedName>
</protein>
<name>A0A7V5PQL6_CALAY</name>
<gene>
    <name evidence="2" type="ORF">ENJ89_09745</name>
</gene>
<dbReference type="InterPro" id="IPR005146">
    <property type="entry name" value="B3/B4_tRNA-bd"/>
</dbReference>
<sequence length="227" mass="25911">MRSFHFRLSDRVKDKLSGLRFGVLTAEGVTVLASSAHFERELQNLDAFLRTKFQERQPAQDEIIGHIRRMYRLIGWEPTRYRPSSEALVRRILQGKGLYRINNLVDYGNLISARFHIPMGLYDTSKIKGDIQVDTGSEDEVYQGISRPEIHARGKMILRDDAGIFGNPTADSLRTAITPETKEVLAVFFGTTAIGEDYFRETLSALKDYYGYLNPEARFSTDIIEPE</sequence>
<feature type="domain" description="B3/B4 tRNA-binding" evidence="1">
    <location>
        <begin position="67"/>
        <end position="211"/>
    </location>
</feature>
<dbReference type="Gene3D" id="3.50.40.10">
    <property type="entry name" value="Phenylalanyl-trna Synthetase, Chain B, domain 3"/>
    <property type="match status" value="1"/>
</dbReference>
<reference evidence="2" key="1">
    <citation type="journal article" date="2020" name="mSystems">
        <title>Genome- and Community-Level Interaction Insights into Carbon Utilization and Element Cycling Functions of Hydrothermarchaeota in Hydrothermal Sediment.</title>
        <authorList>
            <person name="Zhou Z."/>
            <person name="Liu Y."/>
            <person name="Xu W."/>
            <person name="Pan J."/>
            <person name="Luo Z.H."/>
            <person name="Li M."/>
        </authorList>
    </citation>
    <scope>NUCLEOTIDE SEQUENCE [LARGE SCALE GENOMIC DNA]</scope>
    <source>
        <strain evidence="2">HyVt-527</strain>
    </source>
</reference>
<dbReference type="SMART" id="SM00873">
    <property type="entry name" value="B3_4"/>
    <property type="match status" value="1"/>
</dbReference>
<dbReference type="GO" id="GO:0003723">
    <property type="term" value="F:RNA binding"/>
    <property type="evidence" value="ECO:0007669"/>
    <property type="project" value="InterPro"/>
</dbReference>
<evidence type="ECO:0000259" key="1">
    <source>
        <dbReference type="SMART" id="SM00873"/>
    </source>
</evidence>
<dbReference type="PANTHER" id="PTHR39209:SF2">
    <property type="entry name" value="CYTOPLASMIC PROTEIN"/>
    <property type="match status" value="1"/>
</dbReference>
<dbReference type="GO" id="GO:0004826">
    <property type="term" value="F:phenylalanine-tRNA ligase activity"/>
    <property type="evidence" value="ECO:0007669"/>
    <property type="project" value="InterPro"/>
</dbReference>
<proteinExistence type="predicted"/>
<dbReference type="InterPro" id="IPR020825">
    <property type="entry name" value="Phe-tRNA_synthase-like_B3/B4"/>
</dbReference>